<dbReference type="Proteomes" id="UP001382904">
    <property type="component" value="Unassembled WGS sequence"/>
</dbReference>
<evidence type="ECO:0000256" key="1">
    <source>
        <dbReference type="SAM" id="MobiDB-lite"/>
    </source>
</evidence>
<accession>A0ABU8U2Q1</accession>
<evidence type="ECO:0008006" key="4">
    <source>
        <dbReference type="Google" id="ProtNLM"/>
    </source>
</evidence>
<comment type="caution">
    <text evidence="2">The sequence shown here is derived from an EMBL/GenBank/DDBJ whole genome shotgun (WGS) entry which is preliminary data.</text>
</comment>
<sequence>MAAHHRLPAITAAALTTAMLLARWRATRAAHDAHGASAAKAPWRRTAPPPAAAGTAVGRVAELHTSFLEPALRETDAHLAQYWNKLKSLYPHREGERRHR</sequence>
<reference evidence="2 3" key="1">
    <citation type="submission" date="2024-03" db="EMBL/GenBank/DDBJ databases">
        <title>Novel Streptomyces species of biotechnological and ecological value are a feature of Machair soil.</title>
        <authorList>
            <person name="Prole J.R."/>
            <person name="Goodfellow M."/>
            <person name="Allenby N."/>
            <person name="Ward A.C."/>
        </authorList>
    </citation>
    <scope>NUCLEOTIDE SEQUENCE [LARGE SCALE GENOMIC DNA]</scope>
    <source>
        <strain evidence="2 3">MS1.HAVA.3</strain>
    </source>
</reference>
<evidence type="ECO:0000313" key="2">
    <source>
        <dbReference type="EMBL" id="MEJ8642138.1"/>
    </source>
</evidence>
<dbReference type="EMBL" id="JBBKAM010000002">
    <property type="protein sequence ID" value="MEJ8642138.1"/>
    <property type="molecule type" value="Genomic_DNA"/>
</dbReference>
<feature type="region of interest" description="Disordered" evidence="1">
    <location>
        <begin position="33"/>
        <end position="55"/>
    </location>
</feature>
<protein>
    <recommendedName>
        <fullName evidence="4">Transposase</fullName>
    </recommendedName>
</protein>
<gene>
    <name evidence="2" type="ORF">WKI68_12935</name>
</gene>
<feature type="compositionally biased region" description="Low complexity" evidence="1">
    <location>
        <begin position="35"/>
        <end position="55"/>
    </location>
</feature>
<name>A0ABU8U2Q1_9ACTN</name>
<keyword evidence="3" id="KW-1185">Reference proteome</keyword>
<evidence type="ECO:0000313" key="3">
    <source>
        <dbReference type="Proteomes" id="UP001382904"/>
    </source>
</evidence>
<organism evidence="2 3">
    <name type="scientific">Streptomyces caledonius</name>
    <dbReference type="NCBI Taxonomy" id="3134107"/>
    <lineage>
        <taxon>Bacteria</taxon>
        <taxon>Bacillati</taxon>
        <taxon>Actinomycetota</taxon>
        <taxon>Actinomycetes</taxon>
        <taxon>Kitasatosporales</taxon>
        <taxon>Streptomycetaceae</taxon>
        <taxon>Streptomyces</taxon>
    </lineage>
</organism>
<proteinExistence type="predicted"/>